<dbReference type="InterPro" id="IPR000086">
    <property type="entry name" value="NUDIX_hydrolase_dom"/>
</dbReference>
<dbReference type="GO" id="GO:0005737">
    <property type="term" value="C:cytoplasm"/>
    <property type="evidence" value="ECO:0007669"/>
    <property type="project" value="TreeGrafter"/>
</dbReference>
<dbReference type="InterPro" id="IPR015797">
    <property type="entry name" value="NUDIX_hydrolase-like_dom_sf"/>
</dbReference>
<dbReference type="SUPFAM" id="SSF55811">
    <property type="entry name" value="Nudix"/>
    <property type="match status" value="1"/>
</dbReference>
<comment type="cofactor">
    <cofactor evidence="1">
        <name>Mg(2+)</name>
        <dbReference type="ChEBI" id="CHEBI:18420"/>
    </cofactor>
</comment>
<feature type="domain" description="Nudix hydrolase" evidence="5">
    <location>
        <begin position="13"/>
        <end position="142"/>
    </location>
</feature>
<keyword evidence="7" id="KW-1185">Reference proteome</keyword>
<sequence length="145" mass="16735">MPKNPETLPNGELCQVAALPFRIRDGKVEVLLVTSRETKRWLIPKGWPMKGKKPHKAAAQEAVEEAGVKGAIRHKPIGHYEYWKRRTEHFDLCRVDVYPLEVSKQLKTWREKGQRDAQWFEVEDAAYQVLEPALAELIRGLPARL</sequence>
<gene>
    <name evidence="6" type="ORF">GDR74_04770</name>
</gene>
<dbReference type="AlphaFoldDB" id="A0A5P9JVW8"/>
<name>A0A5P9JVW8_9HYPH</name>
<keyword evidence="3" id="KW-0378">Hydrolase</keyword>
<accession>A0A5P9JVW8</accession>
<dbReference type="Gene3D" id="3.90.79.10">
    <property type="entry name" value="Nucleoside Triphosphate Pyrophosphohydrolase"/>
    <property type="match status" value="1"/>
</dbReference>
<dbReference type="Pfam" id="PF00293">
    <property type="entry name" value="NUDIX"/>
    <property type="match status" value="1"/>
</dbReference>
<evidence type="ECO:0000256" key="2">
    <source>
        <dbReference type="ARBA" id="ARBA00022723"/>
    </source>
</evidence>
<keyword evidence="4" id="KW-0460">Magnesium</keyword>
<reference evidence="6 7" key="1">
    <citation type="submission" date="2019-10" db="EMBL/GenBank/DDBJ databases">
        <title>Isolation, Identification of Microvirga thermotolerans HR1, a novel thermophilic bacterium and Comparative Genomics of the genus Microvirga.</title>
        <authorList>
            <person name="Li J."/>
            <person name="Zhang W."/>
            <person name="Lin M."/>
            <person name="Wang J."/>
        </authorList>
    </citation>
    <scope>NUCLEOTIDE SEQUENCE [LARGE SCALE GENOMIC DNA]</scope>
    <source>
        <strain evidence="6 7">HR1</strain>
    </source>
</reference>
<evidence type="ECO:0000256" key="1">
    <source>
        <dbReference type="ARBA" id="ARBA00001946"/>
    </source>
</evidence>
<protein>
    <submittedName>
        <fullName evidence="6">NUDIX domain-containing protein</fullName>
    </submittedName>
</protein>
<dbReference type="GO" id="GO:0046872">
    <property type="term" value="F:metal ion binding"/>
    <property type="evidence" value="ECO:0007669"/>
    <property type="project" value="UniProtKB-KW"/>
</dbReference>
<dbReference type="Proteomes" id="UP000325614">
    <property type="component" value="Chromosome"/>
</dbReference>
<evidence type="ECO:0000313" key="7">
    <source>
        <dbReference type="Proteomes" id="UP000325614"/>
    </source>
</evidence>
<evidence type="ECO:0000256" key="3">
    <source>
        <dbReference type="ARBA" id="ARBA00022801"/>
    </source>
</evidence>
<evidence type="ECO:0000259" key="5">
    <source>
        <dbReference type="PROSITE" id="PS51462"/>
    </source>
</evidence>
<dbReference type="InterPro" id="IPR047198">
    <property type="entry name" value="DDP-like_NUDIX"/>
</dbReference>
<dbReference type="KEGG" id="mico:GDR74_04770"/>
<dbReference type="EMBL" id="CP045423">
    <property type="protein sequence ID" value="QFU15580.1"/>
    <property type="molecule type" value="Genomic_DNA"/>
</dbReference>
<dbReference type="PANTHER" id="PTHR12629">
    <property type="entry name" value="DIPHOSPHOINOSITOL POLYPHOSPHATE PHOSPHOHYDROLASE"/>
    <property type="match status" value="1"/>
</dbReference>
<dbReference type="RefSeq" id="WP_152585225.1">
    <property type="nucleotide sequence ID" value="NZ_CP045423.1"/>
</dbReference>
<evidence type="ECO:0000313" key="6">
    <source>
        <dbReference type="EMBL" id="QFU15580.1"/>
    </source>
</evidence>
<proteinExistence type="predicted"/>
<dbReference type="GO" id="GO:0016462">
    <property type="term" value="F:pyrophosphatase activity"/>
    <property type="evidence" value="ECO:0007669"/>
    <property type="project" value="InterPro"/>
</dbReference>
<dbReference type="CDD" id="cd04666">
    <property type="entry name" value="NUDIX_DIPP2_like_Nudt4"/>
    <property type="match status" value="1"/>
</dbReference>
<evidence type="ECO:0000256" key="4">
    <source>
        <dbReference type="ARBA" id="ARBA00022842"/>
    </source>
</evidence>
<dbReference type="PANTHER" id="PTHR12629:SF0">
    <property type="entry name" value="DIPHOSPHOINOSITOL-POLYPHOSPHATE DIPHOSPHATASE"/>
    <property type="match status" value="1"/>
</dbReference>
<keyword evidence="2" id="KW-0479">Metal-binding</keyword>
<dbReference type="PROSITE" id="PS51462">
    <property type="entry name" value="NUDIX"/>
    <property type="match status" value="1"/>
</dbReference>
<organism evidence="6 7">
    <name type="scientific">Microvirga thermotolerans</name>
    <dbReference type="NCBI Taxonomy" id="2651334"/>
    <lineage>
        <taxon>Bacteria</taxon>
        <taxon>Pseudomonadati</taxon>
        <taxon>Pseudomonadota</taxon>
        <taxon>Alphaproteobacteria</taxon>
        <taxon>Hyphomicrobiales</taxon>
        <taxon>Methylobacteriaceae</taxon>
        <taxon>Microvirga</taxon>
    </lineage>
</organism>